<dbReference type="EMBL" id="JAUHPV010000002">
    <property type="protein sequence ID" value="MDN4472200.1"/>
    <property type="molecule type" value="Genomic_DNA"/>
</dbReference>
<dbReference type="PANTHER" id="PTHR32251">
    <property type="entry name" value="3-OXO-5-ALPHA-STEROID 4-DEHYDROGENASE"/>
    <property type="match status" value="1"/>
</dbReference>
<feature type="transmembrane region" description="Helical" evidence="1">
    <location>
        <begin position="54"/>
        <end position="73"/>
    </location>
</feature>
<dbReference type="PANTHER" id="PTHR32251:SF17">
    <property type="entry name" value="STEROID 5-ALPHA REDUCTASE C-TERMINAL DOMAIN-CONTAINING PROTEIN"/>
    <property type="match status" value="1"/>
</dbReference>
<evidence type="ECO:0000313" key="3">
    <source>
        <dbReference type="Proteomes" id="UP001172738"/>
    </source>
</evidence>
<keyword evidence="1" id="KW-0812">Transmembrane</keyword>
<dbReference type="PROSITE" id="PS50244">
    <property type="entry name" value="S5A_REDUCTASE"/>
    <property type="match status" value="1"/>
</dbReference>
<feature type="transmembrane region" description="Helical" evidence="1">
    <location>
        <begin position="109"/>
        <end position="126"/>
    </location>
</feature>
<comment type="caution">
    <text evidence="2">The sequence shown here is derived from an EMBL/GenBank/DDBJ whole genome shotgun (WGS) entry which is preliminary data.</text>
</comment>
<proteinExistence type="predicted"/>
<evidence type="ECO:0000313" key="2">
    <source>
        <dbReference type="EMBL" id="MDN4472200.1"/>
    </source>
</evidence>
<feature type="transmembrane region" description="Helical" evidence="1">
    <location>
        <begin position="178"/>
        <end position="196"/>
    </location>
</feature>
<evidence type="ECO:0000256" key="1">
    <source>
        <dbReference type="SAM" id="Phobius"/>
    </source>
</evidence>
<feature type="transmembrane region" description="Helical" evidence="1">
    <location>
        <begin position="85"/>
        <end position="103"/>
    </location>
</feature>
<sequence length="226" mass="24756">MSDTASATDTSRAPKLTAAAIHGAGLMLGLVYLAGGLDGLLGSYAPAASPGRRWLLAAAGIIYFVRFLVTQFVMVKREFPWSEAWAVGPWAALLQAGLIGIGGQASAPLGWLAALAVALYLVGSYLNTGSEWQRREWKKDPSHRGKLYTEGLFSRSMHVNYLGDCLLFTGFAMLTHSWWAAIFPVLMTASFIWVHIPRLDAHLADHYGEQYDAYAARTKKLVPYVY</sequence>
<gene>
    <name evidence="2" type="ORF">QQX04_04245</name>
</gene>
<dbReference type="Gene3D" id="1.20.120.1630">
    <property type="match status" value="1"/>
</dbReference>
<dbReference type="InterPro" id="IPR010721">
    <property type="entry name" value="UstE-like"/>
</dbReference>
<accession>A0ABT8FZ76</accession>
<name>A0ABT8FZ76_9MICO</name>
<feature type="transmembrane region" description="Helical" evidence="1">
    <location>
        <begin position="16"/>
        <end position="34"/>
    </location>
</feature>
<keyword evidence="1" id="KW-0472">Membrane</keyword>
<protein>
    <submittedName>
        <fullName evidence="2">DUF1295 domain-containing protein</fullName>
    </submittedName>
</protein>
<reference evidence="2" key="1">
    <citation type="submission" date="2023-06" db="EMBL/GenBank/DDBJ databases">
        <title>SYSU T00b26.</title>
        <authorList>
            <person name="Gao L."/>
            <person name="Fang B.-Z."/>
            <person name="Li W.-J."/>
        </authorList>
    </citation>
    <scope>NUCLEOTIDE SEQUENCE</scope>
    <source>
        <strain evidence="2">SYSU T00b26</strain>
    </source>
</reference>
<keyword evidence="3" id="KW-1185">Reference proteome</keyword>
<dbReference type="Proteomes" id="UP001172738">
    <property type="component" value="Unassembled WGS sequence"/>
</dbReference>
<dbReference type="Pfam" id="PF06966">
    <property type="entry name" value="DUF1295"/>
    <property type="match status" value="1"/>
</dbReference>
<dbReference type="RefSeq" id="WP_301126574.1">
    <property type="nucleotide sequence ID" value="NZ_JAUHPV010000002.1"/>
</dbReference>
<organism evidence="2 3">
    <name type="scientific">Demequina zhanjiangensis</name>
    <dbReference type="NCBI Taxonomy" id="3051659"/>
    <lineage>
        <taxon>Bacteria</taxon>
        <taxon>Bacillati</taxon>
        <taxon>Actinomycetota</taxon>
        <taxon>Actinomycetes</taxon>
        <taxon>Micrococcales</taxon>
        <taxon>Demequinaceae</taxon>
        <taxon>Demequina</taxon>
    </lineage>
</organism>
<keyword evidence="1" id="KW-1133">Transmembrane helix</keyword>